<dbReference type="RefSeq" id="WP_052727774.1">
    <property type="nucleotide sequence ID" value="NZ_CP084389.1"/>
</dbReference>
<reference evidence="2" key="1">
    <citation type="submission" date="2021-09" db="EMBL/GenBank/DDBJ databases">
        <title>Lactobacillus species from Apis mellifera, Switzerland.</title>
        <authorList>
            <person name="Pfister J."/>
            <person name="Brown A."/>
            <person name="Neumann P."/>
            <person name="Collaud A."/>
            <person name="Retschnig G."/>
            <person name="Perreten V."/>
        </authorList>
    </citation>
    <scope>NUCLEOTIDE SEQUENCE</scope>
    <source>
        <strain evidence="2">IBH002</strain>
    </source>
</reference>
<dbReference type="EMBL" id="CP084389">
    <property type="protein sequence ID" value="UZX30379.1"/>
    <property type="molecule type" value="Genomic_DNA"/>
</dbReference>
<protein>
    <submittedName>
        <fullName evidence="2">DUF1828 domain-containing protein</fullName>
    </submittedName>
</protein>
<evidence type="ECO:0000313" key="3">
    <source>
        <dbReference type="Proteomes" id="UP001164557"/>
    </source>
</evidence>
<evidence type="ECO:0000313" key="2">
    <source>
        <dbReference type="EMBL" id="UZX30379.1"/>
    </source>
</evidence>
<evidence type="ECO:0000259" key="1">
    <source>
        <dbReference type="Pfam" id="PF08861"/>
    </source>
</evidence>
<organism evidence="2 3">
    <name type="scientific">Lactobacillus helsingborgensis</name>
    <dbReference type="NCBI Taxonomy" id="1218494"/>
    <lineage>
        <taxon>Bacteria</taxon>
        <taxon>Bacillati</taxon>
        <taxon>Bacillota</taxon>
        <taxon>Bacilli</taxon>
        <taxon>Lactobacillales</taxon>
        <taxon>Lactobacillaceae</taxon>
        <taxon>Lactobacillus</taxon>
    </lineage>
</organism>
<dbReference type="InterPro" id="IPR014960">
    <property type="entry name" value="DUF1828"/>
</dbReference>
<accession>A0AA47B5F6</accession>
<proteinExistence type="predicted"/>
<gene>
    <name evidence="2" type="ORF">LDX53_04050</name>
</gene>
<dbReference type="Proteomes" id="UP001164557">
    <property type="component" value="Chromosome"/>
</dbReference>
<keyword evidence="3" id="KW-1185">Reference proteome</keyword>
<dbReference type="Pfam" id="PF08861">
    <property type="entry name" value="DUF1828"/>
    <property type="match status" value="1"/>
</dbReference>
<feature type="domain" description="DUF1828" evidence="1">
    <location>
        <begin position="41"/>
        <end position="127"/>
    </location>
</feature>
<name>A0AA47B5F6_9LACO</name>
<dbReference type="AlphaFoldDB" id="A0AA47B5F6"/>
<sequence>MVHENADYSSLILQKDITKWITQHTKVLEFGPDTLEIETILKDSFGETVYCFVEKNQNGSFDINDDGRALFKLDPSASDAELIDAAADLVFNAGFSFNAENGVISCESDLEDLVKNIMQLAQIEVNVSYLN</sequence>